<dbReference type="EMBL" id="DPPF01000216">
    <property type="protein sequence ID" value="HCW94033.1"/>
    <property type="molecule type" value="Genomic_DNA"/>
</dbReference>
<proteinExistence type="predicted"/>
<organism evidence="1 2">
    <name type="scientific">Flexistipes sinusarabici</name>
    <dbReference type="NCBI Taxonomy" id="2352"/>
    <lineage>
        <taxon>Bacteria</taxon>
        <taxon>Pseudomonadati</taxon>
        <taxon>Deferribacterota</taxon>
        <taxon>Deferribacteres</taxon>
        <taxon>Deferribacterales</taxon>
        <taxon>Flexistipitaceae</taxon>
        <taxon>Flexistipes</taxon>
    </lineage>
</organism>
<dbReference type="AlphaFoldDB" id="A0A3D5QE75"/>
<sequence length="224" mass="26055">MICSENYKIVGCSTYNYTDNLKLYFFWLTSLDSGTTKMLFVDRMRFLKFTLLDEDDFYGHDELSLKCVSCDNMKCMRHKLLQNNNHNFIFSFEYIDEHLPPKEHKSPECKTLFFGCIFREKNDFSANKKIPVLITKISQQGLICKILSNDYDNELQIDESIKIAICSRNFLNISECTQCTDELTKKNLGILEGSVSWKIDNYIGINIQLDTKISGFIDVVHNLV</sequence>
<dbReference type="Proteomes" id="UP000262325">
    <property type="component" value="Unassembled WGS sequence"/>
</dbReference>
<evidence type="ECO:0000313" key="2">
    <source>
        <dbReference type="Proteomes" id="UP000262325"/>
    </source>
</evidence>
<reference evidence="1 2" key="1">
    <citation type="journal article" date="2018" name="Nat. Biotechnol.">
        <title>A standardized bacterial taxonomy based on genome phylogeny substantially revises the tree of life.</title>
        <authorList>
            <person name="Parks D.H."/>
            <person name="Chuvochina M."/>
            <person name="Waite D.W."/>
            <person name="Rinke C."/>
            <person name="Skarshewski A."/>
            <person name="Chaumeil P.A."/>
            <person name="Hugenholtz P."/>
        </authorList>
    </citation>
    <scope>NUCLEOTIDE SEQUENCE [LARGE SCALE GENOMIC DNA]</scope>
    <source>
        <strain evidence="1">UBA8672</strain>
    </source>
</reference>
<name>A0A3D5QE75_FLESI</name>
<comment type="caution">
    <text evidence="1">The sequence shown here is derived from an EMBL/GenBank/DDBJ whole genome shotgun (WGS) entry which is preliminary data.</text>
</comment>
<evidence type="ECO:0000313" key="1">
    <source>
        <dbReference type="EMBL" id="HCW94033.1"/>
    </source>
</evidence>
<protein>
    <submittedName>
        <fullName evidence="1">Uncharacterized protein</fullName>
    </submittedName>
</protein>
<accession>A0A3D5QE75</accession>
<gene>
    <name evidence="1" type="ORF">DHM44_10180</name>
</gene>